<keyword evidence="1" id="KW-0472">Membrane</keyword>
<feature type="transmembrane region" description="Helical" evidence="1">
    <location>
        <begin position="508"/>
        <end position="527"/>
    </location>
</feature>
<dbReference type="AlphaFoldDB" id="A0ABD4TPC8"/>
<dbReference type="NCBIfam" id="NF033559">
    <property type="entry name" value="transpos_IS1634"/>
    <property type="match status" value="1"/>
</dbReference>
<dbReference type="InterPro" id="IPR012337">
    <property type="entry name" value="RNaseH-like_sf"/>
</dbReference>
<keyword evidence="4" id="KW-1185">Reference proteome</keyword>
<name>A0ABD4TPC8_9EURY</name>
<evidence type="ECO:0000313" key="3">
    <source>
        <dbReference type="EMBL" id="MCQ1539624.1"/>
    </source>
</evidence>
<dbReference type="PANTHER" id="PTHR34614:SF2">
    <property type="entry name" value="TRANSPOSASE IS4-LIKE DOMAIN-CONTAINING PROTEIN"/>
    <property type="match status" value="1"/>
</dbReference>
<proteinExistence type="predicted"/>
<evidence type="ECO:0000259" key="2">
    <source>
        <dbReference type="Pfam" id="PF14104"/>
    </source>
</evidence>
<dbReference type="Proteomes" id="UP001524383">
    <property type="component" value="Unassembled WGS sequence"/>
</dbReference>
<dbReference type="InterPro" id="IPR025457">
    <property type="entry name" value="DUF4277"/>
</dbReference>
<sequence>MPKQKRNGPTKMDRLYPKTKMSVTDPFKEIRNLVDCIPESPSPTQITPLIALVVRSILDKIGFVELVNETVSWDQNQCSISPGNRALALVLLPFLSTKQRVALVHVSQQLENIDTELIFGSAIPATSFTDDCLGRFLDKFADACPSNFFQQLSLRAYAVYDIQQSLILHSDVTSHEVCGEYELDETPDAHGPTVCFGLNKTGRRDRRIFQTGVVSDGNGLIRYCKTMDGNHADSVWNMEALTALQEIFGEEFRNHTYIADSKLLNRPNLEVLNRQGSEVRFISHIPANFAGKIADKYRSIAREQNQWVDLGQCCTEEETPDKRATYRSQRFEVDIYGLPYTLVVYETSAADERVKSQIKTDTTDLETLVKEKKFKTPFACEPDALRAIEELNEQSRKLLVQPVIEIESELKQRWPRGRRGEETKPLEEWSVYHVRVKGTRVHEERVRAFRDKKETFALLTNHTELDLDDRSVLRHYKQQHVVENIFRTMKWSVMADRIYLNNPKRIDAMMTILYVSYLVMGILQVIARMNIRKLPEPPRIYIDNKPLKSPTAAFLIQSLGSFDIFTEDGNRQITGVTERNRYRLSVLLYLIGMGSEEGVS</sequence>
<evidence type="ECO:0000313" key="4">
    <source>
        <dbReference type="Proteomes" id="UP001524383"/>
    </source>
</evidence>
<organism evidence="3 4">
    <name type="scientific">Methanocalculus taiwanensis</name>
    <dbReference type="NCBI Taxonomy" id="106207"/>
    <lineage>
        <taxon>Archaea</taxon>
        <taxon>Methanobacteriati</taxon>
        <taxon>Methanobacteriota</taxon>
        <taxon>Stenosarchaea group</taxon>
        <taxon>Methanomicrobia</taxon>
        <taxon>Methanomicrobiales</taxon>
        <taxon>Methanocalculaceae</taxon>
        <taxon>Methanocalculus</taxon>
    </lineage>
</organism>
<dbReference type="PANTHER" id="PTHR34614">
    <property type="match status" value="1"/>
</dbReference>
<feature type="domain" description="DUF4277" evidence="2">
    <location>
        <begin position="53"/>
        <end position="153"/>
    </location>
</feature>
<dbReference type="InterPro" id="IPR047654">
    <property type="entry name" value="IS1634_transpos"/>
</dbReference>
<accession>A0ABD4TPC8</accession>
<dbReference type="SUPFAM" id="SSF53098">
    <property type="entry name" value="Ribonuclease H-like"/>
    <property type="match status" value="1"/>
</dbReference>
<comment type="caution">
    <text evidence="3">The sequence shown here is derived from an EMBL/GenBank/DDBJ whole genome shotgun (WGS) entry which is preliminary data.</text>
</comment>
<dbReference type="Pfam" id="PF14104">
    <property type="entry name" value="DUF4277"/>
    <property type="match status" value="1"/>
</dbReference>
<evidence type="ECO:0000256" key="1">
    <source>
        <dbReference type="SAM" id="Phobius"/>
    </source>
</evidence>
<dbReference type="RefSeq" id="WP_255333599.1">
    <property type="nucleotide sequence ID" value="NZ_VOTZ01000057.1"/>
</dbReference>
<keyword evidence="1" id="KW-1133">Transmembrane helix</keyword>
<gene>
    <name evidence="3" type="ORF">FTO68_11660</name>
</gene>
<dbReference type="EMBL" id="VOTZ01000057">
    <property type="protein sequence ID" value="MCQ1539624.1"/>
    <property type="molecule type" value="Genomic_DNA"/>
</dbReference>
<keyword evidence="1" id="KW-0812">Transmembrane</keyword>
<reference evidence="3 4" key="1">
    <citation type="submission" date="2019-08" db="EMBL/GenBank/DDBJ databases">
        <authorList>
            <person name="Chen S.-C."/>
            <person name="Lai M.-C."/>
            <person name="You Y.-T."/>
        </authorList>
    </citation>
    <scope>NUCLEOTIDE SEQUENCE [LARGE SCALE GENOMIC DNA]</scope>
    <source>
        <strain evidence="3 4">P2F9704a</strain>
    </source>
</reference>
<protein>
    <submittedName>
        <fullName evidence="3">IS1634 family transposase</fullName>
    </submittedName>
</protein>